<accession>A0A2S3I0N9</accession>
<feature type="compositionally biased region" description="Basic and acidic residues" evidence="1">
    <location>
        <begin position="113"/>
        <end position="126"/>
    </location>
</feature>
<sequence length="147" mass="15423">MAAAAARSARWWLPPPPHRSSAASARTGRRSSADWAGLLRSRWWARRSSAQGLLASGGGGACAFLSSGSGPSNAAWNDAAPGPAWTVSERSSDDGVRVSLVPASKHGSTCASSRERGREGDGERQRWCGGLTRSPTQFLIWACVTSV</sequence>
<evidence type="ECO:0000256" key="1">
    <source>
        <dbReference type="SAM" id="MobiDB-lite"/>
    </source>
</evidence>
<reference evidence="2" key="1">
    <citation type="submission" date="2018-04" db="EMBL/GenBank/DDBJ databases">
        <title>WGS assembly of Panicum hallii.</title>
        <authorList>
            <person name="Lovell J."/>
            <person name="Jenkins J."/>
            <person name="Lowry D."/>
            <person name="Mamidi S."/>
            <person name="Sreedasyam A."/>
            <person name="Weng X."/>
            <person name="Barry K."/>
            <person name="Bonette J."/>
            <person name="Campitelli B."/>
            <person name="Daum C."/>
            <person name="Gordon S."/>
            <person name="Gould B."/>
            <person name="Lipzen A."/>
            <person name="Macqueen A."/>
            <person name="Palacio-Mejia J."/>
            <person name="Plott C."/>
            <person name="Shakirov E."/>
            <person name="Shu S."/>
            <person name="Yoshinaga Y."/>
            <person name="Zane M."/>
            <person name="Rokhsar D."/>
            <person name="Grimwood J."/>
            <person name="Schmutz J."/>
            <person name="Juenger T."/>
        </authorList>
    </citation>
    <scope>NUCLEOTIDE SEQUENCE [LARGE SCALE GENOMIC DNA]</scope>
    <source>
        <strain evidence="2">FIL2</strain>
    </source>
</reference>
<feature type="compositionally biased region" description="Low complexity" evidence="1">
    <location>
        <begin position="1"/>
        <end position="12"/>
    </location>
</feature>
<feature type="region of interest" description="Disordered" evidence="1">
    <location>
        <begin position="104"/>
        <end position="127"/>
    </location>
</feature>
<feature type="region of interest" description="Disordered" evidence="1">
    <location>
        <begin position="1"/>
        <end position="33"/>
    </location>
</feature>
<name>A0A2S3I0N9_9POAL</name>
<gene>
    <name evidence="2" type="ORF">PAHAL_6G056100</name>
</gene>
<proteinExistence type="predicted"/>
<organism evidence="2">
    <name type="scientific">Panicum hallii</name>
    <dbReference type="NCBI Taxonomy" id="206008"/>
    <lineage>
        <taxon>Eukaryota</taxon>
        <taxon>Viridiplantae</taxon>
        <taxon>Streptophyta</taxon>
        <taxon>Embryophyta</taxon>
        <taxon>Tracheophyta</taxon>
        <taxon>Spermatophyta</taxon>
        <taxon>Magnoliopsida</taxon>
        <taxon>Liliopsida</taxon>
        <taxon>Poales</taxon>
        <taxon>Poaceae</taxon>
        <taxon>PACMAD clade</taxon>
        <taxon>Panicoideae</taxon>
        <taxon>Panicodae</taxon>
        <taxon>Paniceae</taxon>
        <taxon>Panicinae</taxon>
        <taxon>Panicum</taxon>
        <taxon>Panicum sect. Panicum</taxon>
    </lineage>
</organism>
<dbReference type="Gramene" id="PAN33914">
    <property type="protein sequence ID" value="PAN33914"/>
    <property type="gene ID" value="PAHAL_6G056100"/>
</dbReference>
<dbReference type="EMBL" id="CM008051">
    <property type="protein sequence ID" value="PAN33914.1"/>
    <property type="molecule type" value="Genomic_DNA"/>
</dbReference>
<evidence type="ECO:0000313" key="2">
    <source>
        <dbReference type="EMBL" id="PAN33914.1"/>
    </source>
</evidence>
<dbReference type="AlphaFoldDB" id="A0A2S3I0N9"/>
<protein>
    <submittedName>
        <fullName evidence="2">Uncharacterized protein</fullName>
    </submittedName>
</protein>
<dbReference type="Proteomes" id="UP000243499">
    <property type="component" value="Chromosome 6"/>
</dbReference>